<accession>A0A3N2CTG4</accession>
<evidence type="ECO:0008006" key="4">
    <source>
        <dbReference type="Google" id="ProtNLM"/>
    </source>
</evidence>
<keyword evidence="1" id="KW-1133">Transmembrane helix</keyword>
<evidence type="ECO:0000313" key="3">
    <source>
        <dbReference type="Proteomes" id="UP000281738"/>
    </source>
</evidence>
<proteinExistence type="predicted"/>
<dbReference type="Proteomes" id="UP000281738">
    <property type="component" value="Unassembled WGS sequence"/>
</dbReference>
<sequence length="211" mass="22477">MKLYADLPLRRARQVVGDVLVLVWVWVWIQVAGSVRDATLELAGPGRRIDASATDLAGRLRDAGDTVSGLPLVGDEVRSPFDGAGGAAEGIAGAGRDQVAAVESLAHWLGITVAVVPILLVLLLWLPGRVRFVRRATAGQRFLDARADLDLFALRAMAHQPLHVLARVDDDPAGAWRRGDADVVDRLARLELRSVGLKPPVGGARGGRVDA</sequence>
<dbReference type="OrthoDB" id="5198533at2"/>
<feature type="transmembrane region" description="Helical" evidence="1">
    <location>
        <begin position="12"/>
        <end position="29"/>
    </location>
</feature>
<keyword evidence="1" id="KW-0472">Membrane</keyword>
<keyword evidence="1" id="KW-0812">Transmembrane</keyword>
<protein>
    <recommendedName>
        <fullName evidence="4">Transmembrane protein</fullName>
    </recommendedName>
</protein>
<name>A0A3N2CTG4_9ACTN</name>
<evidence type="ECO:0000313" key="2">
    <source>
        <dbReference type="EMBL" id="ROR90688.1"/>
    </source>
</evidence>
<keyword evidence="3" id="KW-1185">Reference proteome</keyword>
<comment type="caution">
    <text evidence="2">The sequence shown here is derived from an EMBL/GenBank/DDBJ whole genome shotgun (WGS) entry which is preliminary data.</text>
</comment>
<dbReference type="RefSeq" id="WP_123389819.1">
    <property type="nucleotide sequence ID" value="NZ_RKHO01000001.1"/>
</dbReference>
<gene>
    <name evidence="2" type="ORF">EDD33_1535</name>
</gene>
<reference evidence="2 3" key="1">
    <citation type="submission" date="2018-11" db="EMBL/GenBank/DDBJ databases">
        <title>Sequencing the genomes of 1000 actinobacteria strains.</title>
        <authorList>
            <person name="Klenk H.-P."/>
        </authorList>
    </citation>
    <scope>NUCLEOTIDE SEQUENCE [LARGE SCALE GENOMIC DNA]</scope>
    <source>
        <strain evidence="2 3">DSM 12652</strain>
    </source>
</reference>
<organism evidence="2 3">
    <name type="scientific">Nocardioides aurantiacus</name>
    <dbReference type="NCBI Taxonomy" id="86796"/>
    <lineage>
        <taxon>Bacteria</taxon>
        <taxon>Bacillati</taxon>
        <taxon>Actinomycetota</taxon>
        <taxon>Actinomycetes</taxon>
        <taxon>Propionibacteriales</taxon>
        <taxon>Nocardioidaceae</taxon>
        <taxon>Nocardioides</taxon>
    </lineage>
</organism>
<dbReference type="AlphaFoldDB" id="A0A3N2CTG4"/>
<dbReference type="EMBL" id="RKHO01000001">
    <property type="protein sequence ID" value="ROR90688.1"/>
    <property type="molecule type" value="Genomic_DNA"/>
</dbReference>
<evidence type="ECO:0000256" key="1">
    <source>
        <dbReference type="SAM" id="Phobius"/>
    </source>
</evidence>
<feature type="transmembrane region" description="Helical" evidence="1">
    <location>
        <begin position="105"/>
        <end position="126"/>
    </location>
</feature>